<feature type="compositionally biased region" description="Low complexity" evidence="1">
    <location>
        <begin position="199"/>
        <end position="217"/>
    </location>
</feature>
<evidence type="ECO:0000256" key="2">
    <source>
        <dbReference type="SAM" id="Phobius"/>
    </source>
</evidence>
<feature type="region of interest" description="Disordered" evidence="1">
    <location>
        <begin position="165"/>
        <end position="328"/>
    </location>
</feature>
<evidence type="ECO:0000313" key="3">
    <source>
        <dbReference type="EMBL" id="QNG54647.1"/>
    </source>
</evidence>
<keyword evidence="4" id="KW-1185">Reference proteome</keyword>
<keyword evidence="2" id="KW-0472">Membrane</keyword>
<organism evidence="3 4">
    <name type="scientific">Pseudonocardia petroleophila</name>
    <dbReference type="NCBI Taxonomy" id="37331"/>
    <lineage>
        <taxon>Bacteria</taxon>
        <taxon>Bacillati</taxon>
        <taxon>Actinomycetota</taxon>
        <taxon>Actinomycetes</taxon>
        <taxon>Pseudonocardiales</taxon>
        <taxon>Pseudonocardiaceae</taxon>
        <taxon>Pseudonocardia</taxon>
    </lineage>
</organism>
<dbReference type="AlphaFoldDB" id="A0A7G7MPD6"/>
<gene>
    <name evidence="3" type="ORF">H6H00_12615</name>
</gene>
<evidence type="ECO:0000313" key="4">
    <source>
        <dbReference type="Proteomes" id="UP000515728"/>
    </source>
</evidence>
<dbReference type="Pfam" id="PF17270">
    <property type="entry name" value="DUF5336"/>
    <property type="match status" value="1"/>
</dbReference>
<dbReference type="InterPro" id="IPR035166">
    <property type="entry name" value="DUF5336"/>
</dbReference>
<reference evidence="3 4" key="1">
    <citation type="submission" date="2020-08" db="EMBL/GenBank/DDBJ databases">
        <authorList>
            <person name="Mo P."/>
        </authorList>
    </citation>
    <scope>NUCLEOTIDE SEQUENCE [LARGE SCALE GENOMIC DNA]</scope>
    <source>
        <strain evidence="3 4">CGMCC 4.1532</strain>
    </source>
</reference>
<feature type="transmembrane region" description="Helical" evidence="2">
    <location>
        <begin position="107"/>
        <end position="129"/>
    </location>
</feature>
<feature type="compositionally biased region" description="Low complexity" evidence="1">
    <location>
        <begin position="265"/>
        <end position="295"/>
    </location>
</feature>
<feature type="transmembrane region" description="Helical" evidence="2">
    <location>
        <begin position="49"/>
        <end position="69"/>
    </location>
</feature>
<keyword evidence="2" id="KW-1133">Transmembrane helix</keyword>
<dbReference type="EMBL" id="CP060131">
    <property type="protein sequence ID" value="QNG54647.1"/>
    <property type="molecule type" value="Genomic_DNA"/>
</dbReference>
<feature type="compositionally biased region" description="Gly residues" evidence="1">
    <location>
        <begin position="218"/>
        <end position="230"/>
    </location>
</feature>
<evidence type="ECO:0000256" key="1">
    <source>
        <dbReference type="SAM" id="MobiDB-lite"/>
    </source>
</evidence>
<dbReference type="RefSeq" id="WP_185721449.1">
    <property type="nucleotide sequence ID" value="NZ_BAAAWI010000001.1"/>
</dbReference>
<sequence length="328" mass="31928">MTQQPESTTTAAPKTHQLAPGPARLLALGAAALVVVIYILGFFDEFTFTGSLAGALVIGGGLLAGAAVLPKVGRVLVPAVVLLATGTLQLLQAVTGTAGQEFGDGPGAVLIVGLVLSFVALALAAGAMLMDAGIIKAPAPRPATPPGYGQYGGYGQQPGYGGQYGGYGQQPPAYGQQSGYGGQYGGQPGYGQQPGGQPSGAQSTGQPGYAPGYAQAAGYGGPGYPTGYGAPGQQPADPGQGSEATTSMATPGSAAPEAGQGWYSGSGSAAPSSAPAPDVSSSASTPASGSPVTPAEGAHAAGEQPAEPGQDRVEETRFITPGEQSKPG</sequence>
<feature type="transmembrane region" description="Helical" evidence="2">
    <location>
        <begin position="76"/>
        <end position="95"/>
    </location>
</feature>
<dbReference type="KEGG" id="ppel:H6H00_12615"/>
<feature type="compositionally biased region" description="Gly residues" evidence="1">
    <location>
        <begin position="178"/>
        <end position="198"/>
    </location>
</feature>
<dbReference type="Proteomes" id="UP000515728">
    <property type="component" value="Chromosome"/>
</dbReference>
<name>A0A7G7MPD6_9PSEU</name>
<keyword evidence="2" id="KW-0812">Transmembrane</keyword>
<accession>A0A7G7MPD6</accession>
<protein>
    <submittedName>
        <fullName evidence="3">DUF5336 domain-containing protein</fullName>
    </submittedName>
</protein>
<feature type="transmembrane region" description="Helical" evidence="2">
    <location>
        <begin position="25"/>
        <end position="43"/>
    </location>
</feature>
<proteinExistence type="predicted"/>